<dbReference type="PROSITE" id="PS51257">
    <property type="entry name" value="PROKAR_LIPOPROTEIN"/>
    <property type="match status" value="1"/>
</dbReference>
<comment type="caution">
    <text evidence="2">The sequence shown here is derived from an EMBL/GenBank/DDBJ whole genome shotgun (WGS) entry which is preliminary data.</text>
</comment>
<keyword evidence="1" id="KW-0812">Transmembrane</keyword>
<evidence type="ECO:0000313" key="2">
    <source>
        <dbReference type="EMBL" id="PKY11855.1"/>
    </source>
</evidence>
<keyword evidence="1" id="KW-1133">Transmembrane helix</keyword>
<organism evidence="2 3">
    <name type="scientific">Acidithiobacillus marinus</name>
    <dbReference type="NCBI Taxonomy" id="187490"/>
    <lineage>
        <taxon>Bacteria</taxon>
        <taxon>Pseudomonadati</taxon>
        <taxon>Pseudomonadota</taxon>
        <taxon>Acidithiobacillia</taxon>
        <taxon>Acidithiobacillales</taxon>
        <taxon>Acidithiobacillaceae</taxon>
        <taxon>Acidithiobacillus</taxon>
    </lineage>
</organism>
<dbReference type="AlphaFoldDB" id="A0A2I1DPP2"/>
<dbReference type="RefSeq" id="WP_101536824.1">
    <property type="nucleotide sequence ID" value="NZ_MXAV01000006.1"/>
</dbReference>
<sequence>MKQISALIEKISAVFALLGAIGCAAGGVYLLWAGAERHLDVLIIAVLLFFMAAMEVVVTRSLWRGER</sequence>
<dbReference type="EMBL" id="MXAV01000006">
    <property type="protein sequence ID" value="PKY11855.1"/>
    <property type="molecule type" value="Genomic_DNA"/>
</dbReference>
<dbReference type="Proteomes" id="UP000234329">
    <property type="component" value="Unassembled WGS sequence"/>
</dbReference>
<protein>
    <submittedName>
        <fullName evidence="2">Uncharacterized protein</fullName>
    </submittedName>
</protein>
<evidence type="ECO:0000313" key="3">
    <source>
        <dbReference type="Proteomes" id="UP000234329"/>
    </source>
</evidence>
<dbReference type="InParanoid" id="A0A2I1DPP2"/>
<accession>A0A2I1DPP2</accession>
<name>A0A2I1DPP2_9PROT</name>
<proteinExistence type="predicted"/>
<gene>
    <name evidence="2" type="ORF">B1757_02530</name>
</gene>
<evidence type="ECO:0000256" key="1">
    <source>
        <dbReference type="SAM" id="Phobius"/>
    </source>
</evidence>
<reference evidence="2 3" key="1">
    <citation type="submission" date="2017-03" db="EMBL/GenBank/DDBJ databases">
        <title>Draft genime sequence of the acidophilic sulfur-oxidizing bacterium Acidithiobacillus sp. SH, isolated from seawater.</title>
        <authorList>
            <person name="Sharmin S."/>
            <person name="Tokuhisa M."/>
            <person name="Kanao T."/>
            <person name="Kamimura K."/>
        </authorList>
    </citation>
    <scope>NUCLEOTIDE SEQUENCE [LARGE SCALE GENOMIC DNA]</scope>
    <source>
        <strain evidence="2 3">SH</strain>
    </source>
</reference>
<keyword evidence="1" id="KW-0472">Membrane</keyword>
<feature type="transmembrane region" description="Helical" evidence="1">
    <location>
        <begin position="41"/>
        <end position="63"/>
    </location>
</feature>
<feature type="transmembrane region" description="Helical" evidence="1">
    <location>
        <begin position="12"/>
        <end position="35"/>
    </location>
</feature>
<keyword evidence="3" id="KW-1185">Reference proteome</keyword>